<accession>A0A0L0NNG2</accession>
<dbReference type="InterPro" id="IPR001199">
    <property type="entry name" value="Cyt_B5-like_heme/steroid-bd"/>
</dbReference>
<comment type="cofactor">
    <cofactor evidence="1">
        <name>FMN</name>
        <dbReference type="ChEBI" id="CHEBI:58210"/>
    </cofactor>
</comment>
<dbReference type="VEuPathDB" id="FungiDB:CJI96_0002663"/>
<dbReference type="PROSITE" id="PS00557">
    <property type="entry name" value="FMN_HYDROXY_ACID_DH_1"/>
    <property type="match status" value="1"/>
</dbReference>
<comment type="caution">
    <text evidence="19">The sequence shown here is derived from an EMBL/GenBank/DDBJ whole genome shotgun (WGS) entry which is preliminary data.</text>
</comment>
<evidence type="ECO:0000313" key="19">
    <source>
        <dbReference type="EMBL" id="KND95549.1"/>
    </source>
</evidence>
<dbReference type="InterPro" id="IPR036400">
    <property type="entry name" value="Cyt_B5-like_heme/steroid_sf"/>
</dbReference>
<keyword evidence="10" id="KW-0408">Iron</keyword>
<comment type="subcellular location">
    <subcellularLocation>
        <location evidence="3">Mitochondrion intermembrane space</location>
    </subcellularLocation>
</comment>
<reference evidence="20" key="1">
    <citation type="journal article" date="2015" name="BMC Genomics">
        <title>Draft genome of a commonly misdiagnosed multidrug resistant pathogen Candida auris.</title>
        <authorList>
            <person name="Chatterjee S."/>
            <person name="Alampalli S.V."/>
            <person name="Nageshan R.K."/>
            <person name="Chettiar S.T."/>
            <person name="Joshi S."/>
            <person name="Tatu U.S."/>
        </authorList>
    </citation>
    <scope>NUCLEOTIDE SEQUENCE [LARGE SCALE GENOMIC DNA]</scope>
    <source>
        <strain evidence="20">6684</strain>
    </source>
</reference>
<gene>
    <name evidence="19" type="ORF">QG37_08166</name>
</gene>
<dbReference type="SUPFAM" id="SSF51395">
    <property type="entry name" value="FMN-linked oxidoreductases"/>
    <property type="match status" value="1"/>
</dbReference>
<sequence length="561" mass="61543">MFTRGVTFIGCSRRVPKGINGRRLVSSRVAPHGVKSSNWKVPSISAVVLSAAAISWFSNPGPLALDTQTQGVTVEELQKHTSPDSVWVAINGKVYDLTEFLTRHPGGAGIILKYAGKNASVIFNKFHAPNFVDKYLTPEECLGPLIGELEPAQDITEVGDSELRQEYIDNMPPLSEVFRVSDFEYIAKKILPPSAWYYYSSAADDEVSLRENHNAFSRIFFNPRVLVDVSNVDLSTTLMGLPASVPFYSSATAQGKLGHPDGECSIARGCGKEGVIQMISNYSSYPLADIVGAAQKGQPQWFQLYHEGESNSKQLVSECEELGLKALFVTVDTPELGRREKDMKLRAQIEANSDLLEDSSGAQELQSAVSYGKDTSVTWKDVENIASWTKIPVAVKGVQSVEDVVLAAEKGVKAVVISNHGGRQLDYARAPVEVLADAMPVLKEKGLDRKIDIFVDGGVRRGSDIIKCLALGAKGVGLGRVFLYANSCYGEEGVRKAIELLKSEMILDMKLLGVTKISDLGPQHLDLRGLHARLPPNDNLYYENYEPLSPPTFQHERLERR</sequence>
<dbReference type="EC" id="1.1.2.3" evidence="15"/>
<dbReference type="PROSITE" id="PS50255">
    <property type="entry name" value="CYTOCHROME_B5_2"/>
    <property type="match status" value="1"/>
</dbReference>
<keyword evidence="8" id="KW-0479">Metal-binding</keyword>
<evidence type="ECO:0000256" key="8">
    <source>
        <dbReference type="ARBA" id="ARBA00022723"/>
    </source>
</evidence>
<evidence type="ECO:0000256" key="3">
    <source>
        <dbReference type="ARBA" id="ARBA00004569"/>
    </source>
</evidence>
<evidence type="ECO:0000256" key="15">
    <source>
        <dbReference type="ARBA" id="ARBA00066458"/>
    </source>
</evidence>
<evidence type="ECO:0000259" key="18">
    <source>
        <dbReference type="PROSITE" id="PS51349"/>
    </source>
</evidence>
<evidence type="ECO:0000256" key="7">
    <source>
        <dbReference type="ARBA" id="ARBA00022643"/>
    </source>
</evidence>
<dbReference type="PANTHER" id="PTHR10578">
    <property type="entry name" value="S -2-HYDROXY-ACID OXIDASE-RELATED"/>
    <property type="match status" value="1"/>
</dbReference>
<dbReference type="Proteomes" id="UP000037122">
    <property type="component" value="Unassembled WGS sequence"/>
</dbReference>
<dbReference type="VEuPathDB" id="FungiDB:B9J08_001987"/>
<name>A0A0L0NNG2_CANAR</name>
<evidence type="ECO:0000256" key="10">
    <source>
        <dbReference type="ARBA" id="ARBA00023004"/>
    </source>
</evidence>
<evidence type="ECO:0000313" key="20">
    <source>
        <dbReference type="Proteomes" id="UP000037122"/>
    </source>
</evidence>
<comment type="similarity">
    <text evidence="14">In the N-terminal section; belongs to the cytochrome b5 family.</text>
</comment>
<dbReference type="EMBL" id="LGST01000068">
    <property type="protein sequence ID" value="KND95549.1"/>
    <property type="molecule type" value="Genomic_DNA"/>
</dbReference>
<dbReference type="InterPro" id="IPR037396">
    <property type="entry name" value="FMN_HAD"/>
</dbReference>
<dbReference type="AlphaFoldDB" id="A0A0L0NNG2"/>
<dbReference type="Pfam" id="PF00173">
    <property type="entry name" value="Cyt-b5"/>
    <property type="match status" value="1"/>
</dbReference>
<dbReference type="VEuPathDB" id="FungiDB:QG37_08166"/>
<evidence type="ECO:0000259" key="17">
    <source>
        <dbReference type="PROSITE" id="PS50255"/>
    </source>
</evidence>
<evidence type="ECO:0000256" key="16">
    <source>
        <dbReference type="ARBA" id="ARBA00068515"/>
    </source>
</evidence>
<dbReference type="PROSITE" id="PS51349">
    <property type="entry name" value="FMN_HYDROXY_ACID_DH_2"/>
    <property type="match status" value="1"/>
</dbReference>
<dbReference type="Pfam" id="PF01070">
    <property type="entry name" value="FMN_dh"/>
    <property type="match status" value="1"/>
</dbReference>
<dbReference type="GO" id="GO:0004460">
    <property type="term" value="F:L-lactate dehydrogenase (cytochrome) activity"/>
    <property type="evidence" value="ECO:0007669"/>
    <property type="project" value="UniProtKB-EC"/>
</dbReference>
<keyword evidence="6" id="KW-0285">Flavoprotein</keyword>
<dbReference type="FunFam" id="3.20.20.70:FF:000062">
    <property type="entry name" value="Cytochrome b2, mitochondrial, putative"/>
    <property type="match status" value="1"/>
</dbReference>
<dbReference type="PROSITE" id="PS00191">
    <property type="entry name" value="CYTOCHROME_B5_1"/>
    <property type="match status" value="1"/>
</dbReference>
<evidence type="ECO:0000256" key="13">
    <source>
        <dbReference type="ARBA" id="ARBA00061137"/>
    </source>
</evidence>
<comment type="similarity">
    <text evidence="13">In the C-terminal section; belongs to the FMN-dependent alpha-hydroxy acid dehydrogenase family.</text>
</comment>
<proteinExistence type="inferred from homology"/>
<dbReference type="InterPro" id="IPR008259">
    <property type="entry name" value="FMN_hydac_DH_AS"/>
</dbReference>
<dbReference type="PANTHER" id="PTHR10578:SF148">
    <property type="entry name" value="L-LACTATE DEHYDROGENASE (CYTOCHROME)"/>
    <property type="match status" value="1"/>
</dbReference>
<protein>
    <recommendedName>
        <fullName evidence="16">L-lactate dehydrogenase (cytochrome)</fullName>
        <ecNumber evidence="15">1.1.2.3</ecNumber>
    </recommendedName>
</protein>
<evidence type="ECO:0000256" key="1">
    <source>
        <dbReference type="ARBA" id="ARBA00001917"/>
    </source>
</evidence>
<keyword evidence="5" id="KW-0349">Heme</keyword>
<dbReference type="VEuPathDB" id="FungiDB:CJJ09_003075"/>
<evidence type="ECO:0000256" key="12">
    <source>
        <dbReference type="ARBA" id="ARBA00052399"/>
    </source>
</evidence>
<dbReference type="InterPro" id="IPR018506">
    <property type="entry name" value="Cyt_B5_heme-BS"/>
</dbReference>
<dbReference type="GO" id="GO:0020037">
    <property type="term" value="F:heme binding"/>
    <property type="evidence" value="ECO:0007669"/>
    <property type="project" value="InterPro"/>
</dbReference>
<evidence type="ECO:0000256" key="5">
    <source>
        <dbReference type="ARBA" id="ARBA00022617"/>
    </source>
</evidence>
<comment type="subunit">
    <text evidence="4">Homotetramer.</text>
</comment>
<feature type="domain" description="Cytochrome b5 heme-binding" evidence="17">
    <location>
        <begin position="69"/>
        <end position="150"/>
    </location>
</feature>
<dbReference type="GO" id="GO:0005758">
    <property type="term" value="C:mitochondrial intermembrane space"/>
    <property type="evidence" value="ECO:0007669"/>
    <property type="project" value="UniProtKB-SubCell"/>
</dbReference>
<keyword evidence="11" id="KW-0496">Mitochondrion</keyword>
<evidence type="ECO:0000256" key="6">
    <source>
        <dbReference type="ARBA" id="ARBA00022630"/>
    </source>
</evidence>
<feature type="domain" description="FMN hydroxy acid dehydrogenase" evidence="18">
    <location>
        <begin position="172"/>
        <end position="530"/>
    </location>
</feature>
<evidence type="ECO:0000256" key="14">
    <source>
        <dbReference type="ARBA" id="ARBA00061589"/>
    </source>
</evidence>
<dbReference type="SUPFAM" id="SSF55856">
    <property type="entry name" value="Cytochrome b5-like heme/steroid binding domain"/>
    <property type="match status" value="1"/>
</dbReference>
<dbReference type="Gene3D" id="3.20.20.70">
    <property type="entry name" value="Aldolase class I"/>
    <property type="match status" value="1"/>
</dbReference>
<evidence type="ECO:0000256" key="9">
    <source>
        <dbReference type="ARBA" id="ARBA00023002"/>
    </source>
</evidence>
<dbReference type="VEuPathDB" id="FungiDB:CJJ07_000398"/>
<keyword evidence="7" id="KW-0288">FMN</keyword>
<keyword evidence="9" id="KW-0560">Oxidoreductase</keyword>
<dbReference type="GO" id="GO:0006089">
    <property type="term" value="P:lactate metabolic process"/>
    <property type="evidence" value="ECO:0007669"/>
    <property type="project" value="TreeGrafter"/>
</dbReference>
<dbReference type="Gene3D" id="3.10.120.10">
    <property type="entry name" value="Cytochrome b5-like heme/steroid binding domain"/>
    <property type="match status" value="1"/>
</dbReference>
<dbReference type="InterPro" id="IPR013785">
    <property type="entry name" value="Aldolase_TIM"/>
</dbReference>
<evidence type="ECO:0000256" key="4">
    <source>
        <dbReference type="ARBA" id="ARBA00011881"/>
    </source>
</evidence>
<dbReference type="CDD" id="cd02922">
    <property type="entry name" value="FCB2_FMN"/>
    <property type="match status" value="1"/>
</dbReference>
<evidence type="ECO:0000256" key="11">
    <source>
        <dbReference type="ARBA" id="ARBA00023128"/>
    </source>
</evidence>
<dbReference type="InterPro" id="IPR000262">
    <property type="entry name" value="FMN-dep_DH"/>
</dbReference>
<comment type="catalytic activity">
    <reaction evidence="12">
        <text>(S)-lactate + 2 Fe(III)-[cytochrome c] = 2 Fe(II)-[cytochrome c] + pyruvate + 2 H(+)</text>
        <dbReference type="Rhea" id="RHEA:19909"/>
        <dbReference type="Rhea" id="RHEA-COMP:10350"/>
        <dbReference type="Rhea" id="RHEA-COMP:14399"/>
        <dbReference type="ChEBI" id="CHEBI:15361"/>
        <dbReference type="ChEBI" id="CHEBI:15378"/>
        <dbReference type="ChEBI" id="CHEBI:16651"/>
        <dbReference type="ChEBI" id="CHEBI:29033"/>
        <dbReference type="ChEBI" id="CHEBI:29034"/>
        <dbReference type="EC" id="1.1.2.3"/>
    </reaction>
    <physiologicalReaction direction="left-to-right" evidence="12">
        <dbReference type="Rhea" id="RHEA:19910"/>
    </physiologicalReaction>
</comment>
<dbReference type="SMART" id="SM01117">
    <property type="entry name" value="Cyt-b5"/>
    <property type="match status" value="1"/>
</dbReference>
<evidence type="ECO:0000256" key="2">
    <source>
        <dbReference type="ARBA" id="ARBA00001970"/>
    </source>
</evidence>
<dbReference type="InterPro" id="IPR037458">
    <property type="entry name" value="L-MDH/L-LDH_FMN-bd"/>
</dbReference>
<organism evidence="19 20">
    <name type="scientific">Candidozyma auris</name>
    <name type="common">Yeast</name>
    <name type="synonym">Candida auris</name>
    <dbReference type="NCBI Taxonomy" id="498019"/>
    <lineage>
        <taxon>Eukaryota</taxon>
        <taxon>Fungi</taxon>
        <taxon>Dikarya</taxon>
        <taxon>Ascomycota</taxon>
        <taxon>Saccharomycotina</taxon>
        <taxon>Pichiomycetes</taxon>
        <taxon>Metschnikowiaceae</taxon>
        <taxon>Candidozyma</taxon>
    </lineage>
</organism>
<dbReference type="GO" id="GO:0046872">
    <property type="term" value="F:metal ion binding"/>
    <property type="evidence" value="ECO:0007669"/>
    <property type="project" value="UniProtKB-KW"/>
</dbReference>
<comment type="cofactor">
    <cofactor evidence="2">
        <name>heme b</name>
        <dbReference type="ChEBI" id="CHEBI:60344"/>
    </cofactor>
</comment>
<dbReference type="VEuPathDB" id="FungiDB:CJI97_002178"/>